<feature type="domain" description="Protein kinase" evidence="6">
    <location>
        <begin position="263"/>
        <end position="523"/>
    </location>
</feature>
<dbReference type="PANTHER" id="PTHR43289:SF34">
    <property type="entry name" value="SERINE_THREONINE-PROTEIN KINASE YBDM-RELATED"/>
    <property type="match status" value="1"/>
</dbReference>
<dbReference type="AlphaFoldDB" id="A0A106BEU4"/>
<dbReference type="InterPro" id="IPR000719">
    <property type="entry name" value="Prot_kinase_dom"/>
</dbReference>
<dbReference type="Gene3D" id="3.60.40.10">
    <property type="entry name" value="PPM-type phosphatase domain"/>
    <property type="match status" value="1"/>
</dbReference>
<keyword evidence="1" id="KW-0808">Transferase</keyword>
<dbReference type="SMART" id="SM00220">
    <property type="entry name" value="S_TKc"/>
    <property type="match status" value="1"/>
</dbReference>
<dbReference type="SUPFAM" id="SSF56112">
    <property type="entry name" value="Protein kinase-like (PK-like)"/>
    <property type="match status" value="1"/>
</dbReference>
<evidence type="ECO:0000256" key="2">
    <source>
        <dbReference type="ARBA" id="ARBA00022741"/>
    </source>
</evidence>
<dbReference type="OrthoDB" id="9801841at2"/>
<dbReference type="PROSITE" id="PS51746">
    <property type="entry name" value="PPM_2"/>
    <property type="match status" value="1"/>
</dbReference>
<feature type="domain" description="PPM-type phosphatase" evidence="7">
    <location>
        <begin position="6"/>
        <end position="232"/>
    </location>
</feature>
<sequence>MPLTLEFGYATATGPRERNEDYGGFVEPDARLAATKGMLAVVADGVSGGTHGREAAESSVRNLLADYYATPDTWEIPRALGTVLGAINRWLHGQTASRVDPGGMATTLTALVLRGRRYHYAHVGDSRLYRLRGETLDALTTDHVWETPGMSHVLKRALGLDTHVLPDFGEGELAPGDIFLLVCDGVWEPLGQLELHRLLKLYAAPQRAADALVEAAHARGGQDNASALVARVVAVGEADAPLIEAHELPLPGKLKPGARLDDFIVEAELHSSRDSLIYRARHAETGQRWALKTLQPVLQGDADAACRLLAEEWFLKRVHSHYFPDVLPLPGRNFLYFAVRYFDGATLQDKLDAGQHFSPVEVVTLGIRVLKGLAALHRLDIVHRDLKPANLHVDAEGKLRILDLGVARCPTLDAREDHAQPGTPSFMAPELFGGAEANAQTDLYAVGATLYHLLTRKYPYGEIEPFQHPKFGEPVPPARTRPDLPPWLENVILKAVARVPAQRFETAEEMLLALERGEANPLLRRRTPLIERSPAGAWPLVAAASITLNLLLLFLLLAS</sequence>
<keyword evidence="2" id="KW-0547">Nucleotide-binding</keyword>
<dbReference type="Proteomes" id="UP000064243">
    <property type="component" value="Unassembled WGS sequence"/>
</dbReference>
<organism evidence="8 9">
    <name type="scientific">Thiobacillus denitrificans</name>
    <dbReference type="NCBI Taxonomy" id="36861"/>
    <lineage>
        <taxon>Bacteria</taxon>
        <taxon>Pseudomonadati</taxon>
        <taxon>Pseudomonadota</taxon>
        <taxon>Betaproteobacteria</taxon>
        <taxon>Nitrosomonadales</taxon>
        <taxon>Thiobacillaceae</taxon>
        <taxon>Thiobacillus</taxon>
    </lineage>
</organism>
<dbReference type="Pfam" id="PF13672">
    <property type="entry name" value="PP2C_2"/>
    <property type="match status" value="1"/>
</dbReference>
<dbReference type="CDD" id="cd14014">
    <property type="entry name" value="STKc_PknB_like"/>
    <property type="match status" value="1"/>
</dbReference>
<keyword evidence="5" id="KW-0812">Transmembrane</keyword>
<proteinExistence type="predicted"/>
<dbReference type="Gene3D" id="1.10.510.10">
    <property type="entry name" value="Transferase(Phosphotransferase) domain 1"/>
    <property type="match status" value="1"/>
</dbReference>
<evidence type="ECO:0000313" key="9">
    <source>
        <dbReference type="Proteomes" id="UP000064243"/>
    </source>
</evidence>
<protein>
    <recommendedName>
        <fullName evidence="10">Serine/threonine protein phosphatase</fullName>
    </recommendedName>
</protein>
<dbReference type="PANTHER" id="PTHR43289">
    <property type="entry name" value="MITOGEN-ACTIVATED PROTEIN KINASE KINASE KINASE 20-RELATED"/>
    <property type="match status" value="1"/>
</dbReference>
<keyword evidence="5" id="KW-1133">Transmembrane helix</keyword>
<evidence type="ECO:0000256" key="3">
    <source>
        <dbReference type="ARBA" id="ARBA00022777"/>
    </source>
</evidence>
<accession>A0A106BEU4</accession>
<evidence type="ECO:0000259" key="6">
    <source>
        <dbReference type="PROSITE" id="PS50011"/>
    </source>
</evidence>
<dbReference type="SUPFAM" id="SSF81606">
    <property type="entry name" value="PP2C-like"/>
    <property type="match status" value="1"/>
</dbReference>
<name>A0A106BEU4_THIDE</name>
<dbReference type="PATRIC" id="fig|36861.3.peg.3166"/>
<dbReference type="RefSeq" id="WP_059759252.1">
    <property type="nucleotide sequence ID" value="NZ_LDUG01000061.1"/>
</dbReference>
<keyword evidence="4" id="KW-0067">ATP-binding</keyword>
<evidence type="ECO:0000256" key="5">
    <source>
        <dbReference type="SAM" id="Phobius"/>
    </source>
</evidence>
<evidence type="ECO:0000256" key="1">
    <source>
        <dbReference type="ARBA" id="ARBA00022679"/>
    </source>
</evidence>
<dbReference type="InterPro" id="IPR011009">
    <property type="entry name" value="Kinase-like_dom_sf"/>
</dbReference>
<evidence type="ECO:0000256" key="4">
    <source>
        <dbReference type="ARBA" id="ARBA00022840"/>
    </source>
</evidence>
<evidence type="ECO:0000313" key="8">
    <source>
        <dbReference type="EMBL" id="KVW91311.1"/>
    </source>
</evidence>
<dbReference type="EMBL" id="LDUG01000061">
    <property type="protein sequence ID" value="KVW91311.1"/>
    <property type="molecule type" value="Genomic_DNA"/>
</dbReference>
<dbReference type="InterPro" id="IPR001932">
    <property type="entry name" value="PPM-type_phosphatase-like_dom"/>
</dbReference>
<keyword evidence="5" id="KW-0472">Membrane</keyword>
<dbReference type="SMART" id="SM00332">
    <property type="entry name" value="PP2Cc"/>
    <property type="match status" value="1"/>
</dbReference>
<dbReference type="Pfam" id="PF00069">
    <property type="entry name" value="Pkinase"/>
    <property type="match status" value="1"/>
</dbReference>
<evidence type="ECO:0000259" key="7">
    <source>
        <dbReference type="PROSITE" id="PS51746"/>
    </source>
</evidence>
<dbReference type="GO" id="GO:0004674">
    <property type="term" value="F:protein serine/threonine kinase activity"/>
    <property type="evidence" value="ECO:0007669"/>
    <property type="project" value="TreeGrafter"/>
</dbReference>
<dbReference type="GO" id="GO:0005524">
    <property type="term" value="F:ATP binding"/>
    <property type="evidence" value="ECO:0007669"/>
    <property type="project" value="UniProtKB-KW"/>
</dbReference>
<keyword evidence="9" id="KW-1185">Reference proteome</keyword>
<reference evidence="8 9" key="1">
    <citation type="journal article" date="2015" name="Appl. Environ. Microbiol.">
        <title>Aerobic and Anaerobic Thiosulfate Oxidation by a Cold-Adapted, Subglacial Chemoautotroph.</title>
        <authorList>
            <person name="Harrold Z.R."/>
            <person name="Skidmore M.L."/>
            <person name="Hamilton T.L."/>
            <person name="Desch L."/>
            <person name="Amada K."/>
            <person name="van Gelder W."/>
            <person name="Glover K."/>
            <person name="Roden E.E."/>
            <person name="Boyd E.S."/>
        </authorList>
    </citation>
    <scope>NUCLEOTIDE SEQUENCE [LARGE SCALE GENOMIC DNA]</scope>
    <source>
        <strain evidence="8 9">RG</strain>
    </source>
</reference>
<dbReference type="InterPro" id="IPR036457">
    <property type="entry name" value="PPM-type-like_dom_sf"/>
</dbReference>
<dbReference type="SMART" id="SM00331">
    <property type="entry name" value="PP2C_SIG"/>
    <property type="match status" value="1"/>
</dbReference>
<keyword evidence="3" id="KW-0418">Kinase</keyword>
<dbReference type="PROSITE" id="PS50011">
    <property type="entry name" value="PROTEIN_KINASE_DOM"/>
    <property type="match status" value="1"/>
</dbReference>
<dbReference type="CDD" id="cd00143">
    <property type="entry name" value="PP2Cc"/>
    <property type="match status" value="1"/>
</dbReference>
<comment type="caution">
    <text evidence="8">The sequence shown here is derived from an EMBL/GenBank/DDBJ whole genome shotgun (WGS) entry which is preliminary data.</text>
</comment>
<gene>
    <name evidence="8" type="ORF">ABW22_16055</name>
</gene>
<evidence type="ECO:0008006" key="10">
    <source>
        <dbReference type="Google" id="ProtNLM"/>
    </source>
</evidence>
<feature type="transmembrane region" description="Helical" evidence="5">
    <location>
        <begin position="536"/>
        <end position="558"/>
    </location>
</feature>